<dbReference type="EMBL" id="CADCXW020000043">
    <property type="protein sequence ID" value="CAD1561874.1"/>
    <property type="molecule type" value="Genomic_DNA"/>
</dbReference>
<feature type="domain" description="Alginate lyase" evidence="3">
    <location>
        <begin position="1"/>
        <end position="120"/>
    </location>
</feature>
<gene>
    <name evidence="4" type="ORF">BBRV_LOCUS75765</name>
</gene>
<protein>
    <recommendedName>
        <fullName evidence="3">Alginate lyase domain-containing protein</fullName>
    </recommendedName>
</protein>
<keyword evidence="1" id="KW-0732">Signal</keyword>
<proteinExistence type="predicted"/>
<dbReference type="InterPro" id="IPR008397">
    <property type="entry name" value="Alginate_lyase_dom"/>
</dbReference>
<dbReference type="GO" id="GO:0016829">
    <property type="term" value="F:lyase activity"/>
    <property type="evidence" value="ECO:0007669"/>
    <property type="project" value="UniProtKB-KW"/>
</dbReference>
<reference evidence="4" key="1">
    <citation type="submission" date="2020-07" db="EMBL/GenBank/DDBJ databases">
        <authorList>
            <person name="Ferguson B K."/>
        </authorList>
    </citation>
    <scope>NUCLEOTIDE SEQUENCE</scope>
    <source>
        <strain evidence="4">L06</strain>
    </source>
</reference>
<dbReference type="InterPro" id="IPR008929">
    <property type="entry name" value="Chondroitin_lyas"/>
</dbReference>
<dbReference type="AlphaFoldDB" id="A0A6V7KDP4"/>
<sequence>MNPNLDFAQGVPGIAPGRGVGVLEGRYFSTRIVDALIMLLDYEGWKKEDDAQMREWMTAYLGWLQTSKLAKRESEAKNNHGSWYAAQVAGIAWYLDKKDVVSAMAALQRTKLNNQIQDDGA</sequence>
<name>A0A6V7KDP4_9HYME</name>
<evidence type="ECO:0000256" key="1">
    <source>
        <dbReference type="ARBA" id="ARBA00022729"/>
    </source>
</evidence>
<keyword evidence="2" id="KW-0456">Lyase</keyword>
<dbReference type="Gene3D" id="1.50.10.100">
    <property type="entry name" value="Chondroitin AC/alginate lyase"/>
    <property type="match status" value="1"/>
</dbReference>
<evidence type="ECO:0000313" key="4">
    <source>
        <dbReference type="EMBL" id="CAD1561874.1"/>
    </source>
</evidence>
<evidence type="ECO:0000259" key="3">
    <source>
        <dbReference type="Pfam" id="PF05426"/>
    </source>
</evidence>
<dbReference type="SUPFAM" id="SSF48230">
    <property type="entry name" value="Chondroitin AC/alginate lyase"/>
    <property type="match status" value="1"/>
</dbReference>
<organism evidence="4">
    <name type="scientific">Bracon brevicornis</name>
    <dbReference type="NCBI Taxonomy" id="1563983"/>
    <lineage>
        <taxon>Eukaryota</taxon>
        <taxon>Metazoa</taxon>
        <taxon>Ecdysozoa</taxon>
        <taxon>Arthropoda</taxon>
        <taxon>Hexapoda</taxon>
        <taxon>Insecta</taxon>
        <taxon>Pterygota</taxon>
        <taxon>Neoptera</taxon>
        <taxon>Endopterygota</taxon>
        <taxon>Hymenoptera</taxon>
        <taxon>Apocrita</taxon>
        <taxon>Ichneumonoidea</taxon>
        <taxon>Braconidae</taxon>
        <taxon>Braconinae</taxon>
        <taxon>Bracon</taxon>
    </lineage>
</organism>
<dbReference type="Pfam" id="PF05426">
    <property type="entry name" value="Alginate_lyase"/>
    <property type="match status" value="1"/>
</dbReference>
<evidence type="ECO:0000256" key="2">
    <source>
        <dbReference type="ARBA" id="ARBA00023239"/>
    </source>
</evidence>
<accession>A0A6V7KDP4</accession>